<feature type="domain" description="Ppx/GppA phosphatase N-terminal" evidence="1">
    <location>
        <begin position="27"/>
        <end position="306"/>
    </location>
</feature>
<reference evidence="2 3" key="1">
    <citation type="journal article" date="2020" name="Microorganisms">
        <title>Simultaneous Genome Sequencing of Prosthecochloris ethylica and Desulfuromonas acetoxidans within a Syntrophic Mixture Reveals Unique Pili and Protein Interactions.</title>
        <authorList>
            <person name="Kyndt J.A."/>
            <person name="Van Beeumen J.J."/>
            <person name="Meyer T.E."/>
        </authorList>
    </citation>
    <scope>NUCLEOTIDE SEQUENCE [LARGE SCALE GENOMIC DNA]</scope>
    <source>
        <strain evidence="2 3">N3</strain>
    </source>
</reference>
<dbReference type="Gene3D" id="3.30.420.40">
    <property type="match status" value="1"/>
</dbReference>
<dbReference type="CDD" id="cd24054">
    <property type="entry name" value="ASKHA_NBD_AaPPX-GppA_MtPPX2-like"/>
    <property type="match status" value="1"/>
</dbReference>
<dbReference type="EMBL" id="JADGII010000016">
    <property type="protein sequence ID" value="MBF0637285.1"/>
    <property type="molecule type" value="Genomic_DNA"/>
</dbReference>
<dbReference type="Gene3D" id="3.30.420.150">
    <property type="entry name" value="Exopolyphosphatase. Domain 2"/>
    <property type="match status" value="1"/>
</dbReference>
<dbReference type="SUPFAM" id="SSF53067">
    <property type="entry name" value="Actin-like ATPase domain"/>
    <property type="match status" value="2"/>
</dbReference>
<dbReference type="RefSeq" id="WP_175187732.1">
    <property type="nucleotide sequence ID" value="NZ_JABVZQ010000017.1"/>
</dbReference>
<keyword evidence="3" id="KW-1185">Reference proteome</keyword>
<dbReference type="InterPro" id="IPR043129">
    <property type="entry name" value="ATPase_NBD"/>
</dbReference>
<dbReference type="PANTHER" id="PTHR30005:SF0">
    <property type="entry name" value="RETROGRADE REGULATION PROTEIN 2"/>
    <property type="match status" value="1"/>
</dbReference>
<organism evidence="2 3">
    <name type="scientific">Prosthecochloris ethylica</name>
    <dbReference type="NCBI Taxonomy" id="2743976"/>
    <lineage>
        <taxon>Bacteria</taxon>
        <taxon>Pseudomonadati</taxon>
        <taxon>Chlorobiota</taxon>
        <taxon>Chlorobiia</taxon>
        <taxon>Chlorobiales</taxon>
        <taxon>Chlorobiaceae</taxon>
        <taxon>Prosthecochloris</taxon>
    </lineage>
</organism>
<dbReference type="Proteomes" id="UP000619838">
    <property type="component" value="Unassembled WGS sequence"/>
</dbReference>
<dbReference type="InterPro" id="IPR003695">
    <property type="entry name" value="Ppx_GppA_N"/>
</dbReference>
<evidence type="ECO:0000259" key="1">
    <source>
        <dbReference type="Pfam" id="PF02541"/>
    </source>
</evidence>
<sequence>MTRISCIDIGTNTALLLIADLDPSTRHIIPVMHKQSIIRLGQGVDEQKIIDHAAMQRLIQCMSEYKAISKEHGAEQIIAAGTSALRDAKNRMEIIDEVVRACGIVIKTLSGEEEAALTFSGAVAGMEDLEGNYTVIDIGGGSTEISMGNREGIHHSVSLDIGSVRLTERLFSSQPPSEEEFIAAKQEITDQLSAALPPFFEARNRVYGVAGTLTTIAAVLQRLDTFDPEKVHNARLDWQDIDTLLESFRHETVETIMQRGIPEGRADVITMGTLILRQFMRLLGSDSVQVSIQGLRYGLALRELHQMLQRNEENDDEQEISTA</sequence>
<proteinExistence type="predicted"/>
<evidence type="ECO:0000313" key="3">
    <source>
        <dbReference type="Proteomes" id="UP000619838"/>
    </source>
</evidence>
<protein>
    <submittedName>
        <fullName evidence="2">Ppx/GppA family phosphatase</fullName>
    </submittedName>
</protein>
<comment type="caution">
    <text evidence="2">The sequence shown here is derived from an EMBL/GenBank/DDBJ whole genome shotgun (WGS) entry which is preliminary data.</text>
</comment>
<dbReference type="PANTHER" id="PTHR30005">
    <property type="entry name" value="EXOPOLYPHOSPHATASE"/>
    <property type="match status" value="1"/>
</dbReference>
<gene>
    <name evidence="2" type="ORF">INT08_08885</name>
</gene>
<dbReference type="InterPro" id="IPR050273">
    <property type="entry name" value="GppA/Ppx_hydrolase"/>
</dbReference>
<accession>A0ABR9XTZ3</accession>
<dbReference type="Pfam" id="PF02541">
    <property type="entry name" value="Ppx-GppA"/>
    <property type="match status" value="1"/>
</dbReference>
<name>A0ABR9XTZ3_9CHLB</name>
<evidence type="ECO:0000313" key="2">
    <source>
        <dbReference type="EMBL" id="MBF0637285.1"/>
    </source>
</evidence>